<dbReference type="STRING" id="387631.Asulf_00762"/>
<dbReference type="Gene3D" id="3.60.15.10">
    <property type="entry name" value="Ribonuclease Z/Hydroxyacylglutathione hydrolase-like"/>
    <property type="match status" value="1"/>
</dbReference>
<dbReference type="InterPro" id="IPR001279">
    <property type="entry name" value="Metallo-B-lactamas"/>
</dbReference>
<dbReference type="GeneID" id="15392403"/>
<feature type="domain" description="Metallo-beta-lactamase" evidence="1">
    <location>
        <begin position="21"/>
        <end position="190"/>
    </location>
</feature>
<name>N0BKN8_9EURY</name>
<evidence type="ECO:0000313" key="2">
    <source>
        <dbReference type="EMBL" id="AGK60775.1"/>
    </source>
</evidence>
<dbReference type="SMART" id="SM00849">
    <property type="entry name" value="Lactamase_B"/>
    <property type="match status" value="1"/>
</dbReference>
<dbReference type="PANTHER" id="PTHR23131:SF4">
    <property type="entry name" value="METALLO-BETA-LACTAMASE SUPERFAMILY POTEIN"/>
    <property type="match status" value="1"/>
</dbReference>
<dbReference type="KEGG" id="ast:Asulf_00762"/>
<dbReference type="Proteomes" id="UP000013307">
    <property type="component" value="Chromosome"/>
</dbReference>
<dbReference type="EMBL" id="CP005290">
    <property type="protein sequence ID" value="AGK60775.1"/>
    <property type="molecule type" value="Genomic_DNA"/>
</dbReference>
<evidence type="ECO:0000313" key="3">
    <source>
        <dbReference type="Proteomes" id="UP000013307"/>
    </source>
</evidence>
<keyword evidence="2" id="KW-0378">Hydrolase</keyword>
<reference evidence="2 3" key="1">
    <citation type="journal article" date="2013" name="Genome Announc.">
        <title>Complete Genome Sequence of the Thermophilic and Facultatively Chemolithoautotrophic Sulfate Reducer Archaeoglobus sulfaticallidus Strain PM70-1T.</title>
        <authorList>
            <person name="Stokke R."/>
            <person name="Hocking W.P."/>
            <person name="Steinsbu B.O."/>
            <person name="Steen I.H."/>
        </authorList>
    </citation>
    <scope>NUCLEOTIDE SEQUENCE [LARGE SCALE GENOMIC DNA]</scope>
    <source>
        <strain evidence="2">PM70-1</strain>
    </source>
</reference>
<evidence type="ECO:0000259" key="1">
    <source>
        <dbReference type="SMART" id="SM00849"/>
    </source>
</evidence>
<dbReference type="SUPFAM" id="SSF56281">
    <property type="entry name" value="Metallo-hydrolase/oxidoreductase"/>
    <property type="match status" value="1"/>
</dbReference>
<keyword evidence="3" id="KW-1185">Reference proteome</keyword>
<proteinExistence type="predicted"/>
<sequence>MLKIDERTFLLEGKNKGKFPYCNCLLLDSILIDAGLGDVGAVKDRVEVVLLSHTHPDHVLDAWVFNEMGRKVLSPEGFETDIDTLANRLADELAEYWKEFVKGVGLRGFKSEKYEEGLIFENPEIIAYKLPGHTLDMHVFLIDGRIMYGADIDLTRFGPWYGNPESDLEQFRKSIEELRKMDFELYISSHLMKVFSREEFDDRIEEYLRVFDERDRLLLELLEDGKSLEDLVEISPFYRKKPYAKELLDFFERNMIRKHLDYLISRGLVREEDGFYYRN</sequence>
<dbReference type="GO" id="GO:0016787">
    <property type="term" value="F:hydrolase activity"/>
    <property type="evidence" value="ECO:0007669"/>
    <property type="project" value="UniProtKB-KW"/>
</dbReference>
<accession>N0BKN8</accession>
<dbReference type="InterPro" id="IPR050662">
    <property type="entry name" value="Sec-metab_biosynth-thioest"/>
</dbReference>
<dbReference type="eggNOG" id="arCOG00498">
    <property type="taxonomic scope" value="Archaea"/>
</dbReference>
<organism evidence="2 3">
    <name type="scientific">Archaeoglobus sulfaticallidus PM70-1</name>
    <dbReference type="NCBI Taxonomy" id="387631"/>
    <lineage>
        <taxon>Archaea</taxon>
        <taxon>Methanobacteriati</taxon>
        <taxon>Methanobacteriota</taxon>
        <taxon>Archaeoglobi</taxon>
        <taxon>Archaeoglobales</taxon>
        <taxon>Archaeoglobaceae</taxon>
        <taxon>Archaeoglobus</taxon>
    </lineage>
</organism>
<gene>
    <name evidence="2" type="ORF">Asulf_00762</name>
</gene>
<dbReference type="InterPro" id="IPR036866">
    <property type="entry name" value="RibonucZ/Hydroxyglut_hydro"/>
</dbReference>
<dbReference type="RefSeq" id="WP_015590374.1">
    <property type="nucleotide sequence ID" value="NC_021169.1"/>
</dbReference>
<dbReference type="AlphaFoldDB" id="N0BKN8"/>
<protein>
    <submittedName>
        <fullName evidence="2">Zn-dependent hydrolase, including glyoxylase</fullName>
    </submittedName>
</protein>
<dbReference type="PANTHER" id="PTHR23131">
    <property type="entry name" value="ENDORIBONUCLEASE LACTB2"/>
    <property type="match status" value="1"/>
</dbReference>
<dbReference type="CDD" id="cd06262">
    <property type="entry name" value="metallo-hydrolase-like_MBL-fold"/>
    <property type="match status" value="1"/>
</dbReference>
<dbReference type="HOGENOM" id="CLU_936035_0_0_2"/>
<dbReference type="Pfam" id="PF00753">
    <property type="entry name" value="Lactamase_B"/>
    <property type="match status" value="1"/>
</dbReference>